<dbReference type="InterPro" id="IPR016032">
    <property type="entry name" value="Sig_transdc_resp-reg_C-effctor"/>
</dbReference>
<organism evidence="5 6">
    <name type="scientific">Rhodococcus wratislaviensis</name>
    <name type="common">Tsukamurella wratislaviensis</name>
    <dbReference type="NCBI Taxonomy" id="44752"/>
    <lineage>
        <taxon>Bacteria</taxon>
        <taxon>Bacillati</taxon>
        <taxon>Actinomycetota</taxon>
        <taxon>Actinomycetes</taxon>
        <taxon>Mycobacteriales</taxon>
        <taxon>Nocardiaceae</taxon>
        <taxon>Rhodococcus</taxon>
    </lineage>
</organism>
<dbReference type="GO" id="GO:0006355">
    <property type="term" value="P:regulation of DNA-templated transcription"/>
    <property type="evidence" value="ECO:0007669"/>
    <property type="project" value="InterPro"/>
</dbReference>
<keyword evidence="1" id="KW-0805">Transcription regulation</keyword>
<dbReference type="PRINTS" id="PR00038">
    <property type="entry name" value="HTHLUXR"/>
</dbReference>
<evidence type="ECO:0000256" key="1">
    <source>
        <dbReference type="ARBA" id="ARBA00023015"/>
    </source>
</evidence>
<dbReference type="EMBL" id="BHYM01000087">
    <property type="protein sequence ID" value="GCE44118.1"/>
    <property type="molecule type" value="Genomic_DNA"/>
</dbReference>
<keyword evidence="6" id="KW-1185">Reference proteome</keyword>
<accession>A0A402CKP7</accession>
<gene>
    <name evidence="5" type="ORF">Rhow_008416</name>
</gene>
<dbReference type="Pfam" id="PF00196">
    <property type="entry name" value="GerE"/>
    <property type="match status" value="1"/>
</dbReference>
<keyword evidence="3" id="KW-0804">Transcription</keyword>
<proteinExistence type="predicted"/>
<dbReference type="PANTHER" id="PTHR44688">
    <property type="entry name" value="DNA-BINDING TRANSCRIPTIONAL ACTIVATOR DEVR_DOSR"/>
    <property type="match status" value="1"/>
</dbReference>
<dbReference type="Proteomes" id="UP000287519">
    <property type="component" value="Unassembled WGS sequence"/>
</dbReference>
<dbReference type="AlphaFoldDB" id="A0A402CKP7"/>
<keyword evidence="2" id="KW-0238">DNA-binding</keyword>
<dbReference type="InterPro" id="IPR000792">
    <property type="entry name" value="Tscrpt_reg_LuxR_C"/>
</dbReference>
<dbReference type="SMART" id="SM00421">
    <property type="entry name" value="HTH_LUXR"/>
    <property type="match status" value="1"/>
</dbReference>
<dbReference type="SUPFAM" id="SSF46894">
    <property type="entry name" value="C-terminal effector domain of the bipartite response regulators"/>
    <property type="match status" value="1"/>
</dbReference>
<dbReference type="PROSITE" id="PS00622">
    <property type="entry name" value="HTH_LUXR_1"/>
    <property type="match status" value="1"/>
</dbReference>
<name>A0A402CKP7_RHOWR</name>
<evidence type="ECO:0000313" key="6">
    <source>
        <dbReference type="Proteomes" id="UP000287519"/>
    </source>
</evidence>
<feature type="domain" description="HTH luxR-type" evidence="4">
    <location>
        <begin position="1"/>
        <end position="51"/>
    </location>
</feature>
<dbReference type="CDD" id="cd06170">
    <property type="entry name" value="LuxR_C_like"/>
    <property type="match status" value="1"/>
</dbReference>
<evidence type="ECO:0000313" key="5">
    <source>
        <dbReference type="EMBL" id="GCE44118.1"/>
    </source>
</evidence>
<evidence type="ECO:0000259" key="4">
    <source>
        <dbReference type="PROSITE" id="PS50043"/>
    </source>
</evidence>
<dbReference type="InterPro" id="IPR036388">
    <property type="entry name" value="WH-like_DNA-bd_sf"/>
</dbReference>
<protein>
    <recommendedName>
        <fullName evidence="4">HTH luxR-type domain-containing protein</fullName>
    </recommendedName>
</protein>
<dbReference type="Gene3D" id="1.10.10.10">
    <property type="entry name" value="Winged helix-like DNA-binding domain superfamily/Winged helix DNA-binding domain"/>
    <property type="match status" value="1"/>
</dbReference>
<comment type="caution">
    <text evidence="5">The sequence shown here is derived from an EMBL/GenBank/DDBJ whole genome shotgun (WGS) entry which is preliminary data.</text>
</comment>
<reference evidence="5 6" key="1">
    <citation type="submission" date="2018-11" db="EMBL/GenBank/DDBJ databases">
        <title>Microbial catabolism of amino acid.</title>
        <authorList>
            <person name="Hibi M."/>
            <person name="Ogawa J."/>
        </authorList>
    </citation>
    <scope>NUCLEOTIDE SEQUENCE [LARGE SCALE GENOMIC DNA]</scope>
    <source>
        <strain evidence="5 6">C31-06</strain>
    </source>
</reference>
<evidence type="ECO:0000256" key="3">
    <source>
        <dbReference type="ARBA" id="ARBA00023163"/>
    </source>
</evidence>
<dbReference type="PANTHER" id="PTHR44688:SF16">
    <property type="entry name" value="DNA-BINDING TRANSCRIPTIONAL ACTIVATOR DEVR_DOSR"/>
    <property type="match status" value="1"/>
</dbReference>
<evidence type="ECO:0000256" key="2">
    <source>
        <dbReference type="ARBA" id="ARBA00023125"/>
    </source>
</evidence>
<sequence>MDLIALGLANREIARELGIELCTVKNHVHHILEKLGVRHRVEVLAYTRHGG</sequence>
<dbReference type="GO" id="GO:0003677">
    <property type="term" value="F:DNA binding"/>
    <property type="evidence" value="ECO:0007669"/>
    <property type="project" value="UniProtKB-KW"/>
</dbReference>
<dbReference type="PROSITE" id="PS50043">
    <property type="entry name" value="HTH_LUXR_2"/>
    <property type="match status" value="1"/>
</dbReference>